<dbReference type="RefSeq" id="WP_086314556.1">
    <property type="nucleotide sequence ID" value="NZ_CP147244.1"/>
</dbReference>
<dbReference type="EMBL" id="CP147244">
    <property type="protein sequence ID" value="WYK01012.1"/>
    <property type="molecule type" value="Genomic_DNA"/>
</dbReference>
<reference evidence="3 4" key="2">
    <citation type="submission" date="2024-03" db="EMBL/GenBank/DDBJ databases">
        <title>The Genome Sequence of Enterococcus sp. DIV0205d.</title>
        <authorList>
            <consortium name="The Broad Institute Genomics Platform"/>
            <consortium name="The Broad Institute Microbial Omics Core"/>
            <consortium name="The Broad Institute Genomic Center for Infectious Diseases"/>
            <person name="Earl A."/>
            <person name="Manson A."/>
            <person name="Gilmore M."/>
            <person name="Schwartman J."/>
            <person name="Shea T."/>
            <person name="Abouelleil A."/>
            <person name="Cao P."/>
            <person name="Chapman S."/>
            <person name="Cusick C."/>
            <person name="Young S."/>
            <person name="Neafsey D."/>
            <person name="Nusbaum C."/>
            <person name="Birren B."/>
        </authorList>
    </citation>
    <scope>NUCLEOTIDE SEQUENCE [LARGE SCALE GENOMIC DNA]</scope>
    <source>
        <strain evidence="3 4">7F3_DIV0205</strain>
    </source>
</reference>
<reference evidence="4" key="1">
    <citation type="submission" date="2017-05" db="EMBL/GenBank/DDBJ databases">
        <title>The Genome Sequence of EEnterococcus faecalis 9F2_4866.</title>
        <authorList>
            <consortium name="The Broad Institute Genomics Platform"/>
            <consortium name="The Broad Institute Genomic Center for Infectious Diseases"/>
            <person name="Earl A."/>
            <person name="Manson A."/>
            <person name="Schwartman J."/>
            <person name="Gilmore M."/>
            <person name="Abouelleil A."/>
            <person name="Cao P."/>
            <person name="Chapman S."/>
            <person name="Cusick C."/>
            <person name="Shea T."/>
            <person name="Young S."/>
            <person name="Neafsey D."/>
            <person name="Nusbaum C."/>
            <person name="Birren B."/>
        </authorList>
    </citation>
    <scope>NUCLEOTIDE SEQUENCE [LARGE SCALE GENOMIC DNA]</scope>
    <source>
        <strain evidence="4">7F3_DIV0205</strain>
    </source>
</reference>
<evidence type="ECO:0000313" key="3">
    <source>
        <dbReference type="EMBL" id="WYK01012.1"/>
    </source>
</evidence>
<dbReference type="Proteomes" id="UP000194948">
    <property type="component" value="Chromosome"/>
</dbReference>
<keyword evidence="4" id="KW-1185">Reference proteome</keyword>
<accession>A0AAQ3WAA0</accession>
<protein>
    <recommendedName>
        <fullName evidence="2">MucBP domain-containing protein</fullName>
    </recommendedName>
</protein>
<evidence type="ECO:0000313" key="4">
    <source>
        <dbReference type="Proteomes" id="UP000194948"/>
    </source>
</evidence>
<organism evidence="3 4">
    <name type="scientific">Candidatus Enterococcus palustris</name>
    <dbReference type="NCBI Taxonomy" id="1834189"/>
    <lineage>
        <taxon>Bacteria</taxon>
        <taxon>Bacillati</taxon>
        <taxon>Bacillota</taxon>
        <taxon>Bacilli</taxon>
        <taxon>Lactobacillales</taxon>
        <taxon>Enterococcaceae</taxon>
        <taxon>Enterococcus</taxon>
    </lineage>
</organism>
<proteinExistence type="predicted"/>
<feature type="domain" description="MucBP" evidence="2">
    <location>
        <begin position="762"/>
        <end position="819"/>
    </location>
</feature>
<evidence type="ECO:0000256" key="1">
    <source>
        <dbReference type="ARBA" id="ARBA00022737"/>
    </source>
</evidence>
<gene>
    <name evidence="3" type="ORF">A5821_002138</name>
</gene>
<dbReference type="Pfam" id="PF06458">
    <property type="entry name" value="MucBP"/>
    <property type="match status" value="1"/>
</dbReference>
<dbReference type="AlphaFoldDB" id="A0AAQ3WAA0"/>
<sequence length="972" mass="106697">MKNKKGMLLFMSMSVLVVISLVLGWHTSSIKAQETKGDQVAEITEQSQYPPLFQPYALESMRDWEEVSTPRTAKIDLSPPKGYFLELVSFGGLPIDKDTKELEKLKLMIQYTLRFSGLQYLNVLRYDGSYVGLSHDKRGVTASSAPLIFVQGDKVIEPLNEFGQGGGDSKPVSLVSNIKHYRADVVLTPNDPISPSYNRSVKIEYELRNNPAVVTENTFDYHVKVVTEFVIAPTGKTRYATKITNLSNVPLQNFVLGGRYDVDLLSSSPTIPRGDNIMPVKFLGSNLGVSYDSYGVDAKGNPDASESYASANFYFDTKDRPDSWSVKQMMPNGQPRDFYNPKITGFSDAYSTGQEVLNAPMGDIAYSKEQNETADVYDTALYVKNKPVDIDQGESTGYVMSFSAKPQGESLPMLDLDEENVFYDGVSHTVTGTIMDFGTTTKEDIYYSMTGTAGTFKLVKTISPYVPGTNVEFSFDIPKSDLGSKGNKSVYVYTRNSSGKVSNTVEQKLTYNSPPEITIADKQEWFMTGSDYNLAGKWKDADDTAVDIKYSLDDGVVKTLSRGVANSPVDTLRDFTGVIPASVLGDTSHELSVWLTDARGMDSAPETWTISPHTAPDVSANLTIGKAEILESETVEFTSTFQNKALAPSVWNNVLYETTEAFPANVTVDKTSVKLNGTTIAASDIEFSADRKLKVKLGKIAPSAVMNLTYNVVSQIAEPPIDKNIEVKQAYKVSGTTAAGTTVEASSGALKTFIIKPRIADITVLYLEEDSERELTEEPSLTGLIGEEVTISAKKIDGYVLSKVVIDEEEQPVVSSEVTVKYGENYLVEFYYTGVLEIKSAPVGFDFGTVTSSYKKIRVDSAEITDDPFVITDNRLGNQDWTLKAALTTPLSNKSGKILNEVIRYKNGKDEIILRNDFLPIVSRKTTNAGDYSISDTWSSTGDGFKMEVAPGAVNELGSYHAVIQFQLGITP</sequence>
<name>A0AAQ3WAA0_9ENTE</name>
<keyword evidence="1" id="KW-0677">Repeat</keyword>
<dbReference type="Gene3D" id="3.10.20.320">
    <property type="entry name" value="Putative peptidoglycan bound protein (lpxtg motif)"/>
    <property type="match status" value="1"/>
</dbReference>
<dbReference type="InterPro" id="IPR009459">
    <property type="entry name" value="MucBP_dom"/>
</dbReference>
<evidence type="ECO:0000259" key="2">
    <source>
        <dbReference type="Pfam" id="PF06458"/>
    </source>
</evidence>